<organism evidence="3 4">
    <name type="scientific">Slackia equolifaciens</name>
    <dbReference type="NCBI Taxonomy" id="498718"/>
    <lineage>
        <taxon>Bacteria</taxon>
        <taxon>Bacillati</taxon>
        <taxon>Actinomycetota</taxon>
        <taxon>Coriobacteriia</taxon>
        <taxon>Eggerthellales</taxon>
        <taxon>Eggerthellaceae</taxon>
        <taxon>Slackia</taxon>
    </lineage>
</organism>
<dbReference type="Pfam" id="PF03892">
    <property type="entry name" value="NapB"/>
    <property type="match status" value="1"/>
</dbReference>
<evidence type="ECO:0000313" key="4">
    <source>
        <dbReference type="Proteomes" id="UP000269591"/>
    </source>
</evidence>
<protein>
    <submittedName>
        <fullName evidence="3">Uncharacterized protein</fullName>
    </submittedName>
</protein>
<comment type="caution">
    <text evidence="3">The sequence shown here is derived from an EMBL/GenBank/DDBJ whole genome shotgun (WGS) entry which is preliminary data.</text>
</comment>
<feature type="signal peptide" evidence="2">
    <location>
        <begin position="1"/>
        <end position="25"/>
    </location>
</feature>
<evidence type="ECO:0000256" key="1">
    <source>
        <dbReference type="SAM" id="MobiDB-lite"/>
    </source>
</evidence>
<sequence length="138" mass="15168">MKMTMRPKFVLAAAAVLALSCALFAGCGTQQEEPSDAVAGTETTPRLMPAYHEKYVNDTAYECYGCHGATDRGNPNARNAVAMPDGHYVDNDPSTQKLDPIRYECRSCHSVDPNKEMHDDSYYEEAEEETGQHGSGEE</sequence>
<accession>A0A3N0AXC9</accession>
<proteinExistence type="predicted"/>
<feature type="compositionally biased region" description="Basic and acidic residues" evidence="1">
    <location>
        <begin position="109"/>
        <end position="121"/>
    </location>
</feature>
<dbReference type="InterPro" id="IPR036280">
    <property type="entry name" value="Multihaem_cyt_sf"/>
</dbReference>
<reference evidence="4" key="1">
    <citation type="submission" date="2018-05" db="EMBL/GenBank/DDBJ databases">
        <title>Genome Sequencing of selected type strains of the family Eggerthellaceae.</title>
        <authorList>
            <person name="Danylec N."/>
            <person name="Stoll D.A."/>
            <person name="Doetsch A."/>
            <person name="Huch M."/>
        </authorList>
    </citation>
    <scope>NUCLEOTIDE SEQUENCE [LARGE SCALE GENOMIC DNA]</scope>
    <source>
        <strain evidence="4">DSM 24851</strain>
    </source>
</reference>
<dbReference type="InterPro" id="IPR005591">
    <property type="entry name" value="NapB"/>
</dbReference>
<dbReference type="Proteomes" id="UP000269591">
    <property type="component" value="Unassembled WGS sequence"/>
</dbReference>
<feature type="chain" id="PRO_5038458901" evidence="2">
    <location>
        <begin position="26"/>
        <end position="138"/>
    </location>
</feature>
<feature type="region of interest" description="Disordered" evidence="1">
    <location>
        <begin position="77"/>
        <end position="96"/>
    </location>
</feature>
<dbReference type="SUPFAM" id="SSF48695">
    <property type="entry name" value="Multiheme cytochromes"/>
    <property type="match status" value="1"/>
</dbReference>
<keyword evidence="4" id="KW-1185">Reference proteome</keyword>
<dbReference type="Gene3D" id="1.10.1130.10">
    <property type="entry name" value="Flavocytochrome C3, Chain A"/>
    <property type="match status" value="1"/>
</dbReference>
<name>A0A3N0AXC9_9ACTN</name>
<gene>
    <name evidence="3" type="ORF">DMP06_06985</name>
</gene>
<dbReference type="GO" id="GO:0009061">
    <property type="term" value="P:anaerobic respiration"/>
    <property type="evidence" value="ECO:0007669"/>
    <property type="project" value="InterPro"/>
</dbReference>
<dbReference type="EMBL" id="QIBX01000011">
    <property type="protein sequence ID" value="RNL39525.1"/>
    <property type="molecule type" value="Genomic_DNA"/>
</dbReference>
<dbReference type="AlphaFoldDB" id="A0A3N0AXC9"/>
<evidence type="ECO:0000256" key="2">
    <source>
        <dbReference type="SAM" id="SignalP"/>
    </source>
</evidence>
<dbReference type="RefSeq" id="WP_123209027.1">
    <property type="nucleotide sequence ID" value="NZ_JBHTHO010000020.1"/>
</dbReference>
<dbReference type="PROSITE" id="PS51257">
    <property type="entry name" value="PROKAR_LIPOPROTEIN"/>
    <property type="match status" value="1"/>
</dbReference>
<feature type="region of interest" description="Disordered" evidence="1">
    <location>
        <begin position="109"/>
        <end position="138"/>
    </location>
</feature>
<keyword evidence="2" id="KW-0732">Signal</keyword>
<dbReference type="OrthoDB" id="3197389at2"/>
<evidence type="ECO:0000313" key="3">
    <source>
        <dbReference type="EMBL" id="RNL39525.1"/>
    </source>
</evidence>